<dbReference type="NCBIfam" id="TIGR01123">
    <property type="entry name" value="ilvE_II"/>
    <property type="match status" value="1"/>
</dbReference>
<sequence length="395" mass="42863">MAILKPSLAQAVAEARPAELDASKLVITLAESLKPLPAPETLVFGQTQTDHMLIMNYDPVNGWSAPEIKPYAPLSIDPMSSCLQYCPNVFEGMKAYFGPDGKARLFRPRKNMERLARSADRMALPPFDTDALLTLIERFIQIEKRWIPAKPGYSLYIRPTIIGTRAALGVTASDSACIYVIVTPTGPYFRGGTKPISLLAVSESVRSWPGGTGGHKLGLNYAPGFAPQRIAAKQGYDQILWLLGDDQRVTEAGAMNFFLIAQRDDGDLDIITPPLDGTILPGLTRDSTLTLTTAHTSGKLLLPDIPASQKLHTHERILTMSEITALSEQSKILECFGVGTAVVVAPVGRIGHEGKDLILPVHEAGLGPVGKAILTVITDIQTGRRQFENWSVLCE</sequence>
<dbReference type="STRING" id="1095629.A0A0C9WUL7"/>
<dbReference type="InterPro" id="IPR043132">
    <property type="entry name" value="BCAT-like_C"/>
</dbReference>
<accession>A0A0C9WUL7</accession>
<evidence type="ECO:0000256" key="10">
    <source>
        <dbReference type="RuleBase" id="RU004516"/>
    </source>
</evidence>
<dbReference type="InterPro" id="IPR033939">
    <property type="entry name" value="BCAT_family"/>
</dbReference>
<evidence type="ECO:0000256" key="3">
    <source>
        <dbReference type="ARBA" id="ARBA00022576"/>
    </source>
</evidence>
<evidence type="ECO:0000256" key="9">
    <source>
        <dbReference type="RuleBase" id="RU004106"/>
    </source>
</evidence>
<dbReference type="CDD" id="cd01557">
    <property type="entry name" value="BCAT_beta_family"/>
    <property type="match status" value="1"/>
</dbReference>
<protein>
    <recommendedName>
        <fullName evidence="11">Branched-chain-amino-acid aminotransferase</fullName>
        <ecNumber evidence="11">2.6.1.42</ecNumber>
    </recommendedName>
</protein>
<keyword evidence="3 11" id="KW-0032">Aminotransferase</keyword>
<name>A0A0C9WUL7_9AGAR</name>
<evidence type="ECO:0000256" key="4">
    <source>
        <dbReference type="ARBA" id="ARBA00022605"/>
    </source>
</evidence>
<keyword evidence="13" id="KW-1185">Reference proteome</keyword>
<dbReference type="Pfam" id="PF01063">
    <property type="entry name" value="Aminotran_4"/>
    <property type="match status" value="1"/>
</dbReference>
<dbReference type="AlphaFoldDB" id="A0A0C9WUL7"/>
<dbReference type="PROSITE" id="PS00770">
    <property type="entry name" value="AA_TRANSFER_CLASS_4"/>
    <property type="match status" value="1"/>
</dbReference>
<dbReference type="OrthoDB" id="1732691at2759"/>
<dbReference type="NCBIfam" id="NF009897">
    <property type="entry name" value="PRK13357.1"/>
    <property type="match status" value="1"/>
</dbReference>
<dbReference type="SUPFAM" id="SSF56752">
    <property type="entry name" value="D-aminoacid aminotransferase-like PLP-dependent enzymes"/>
    <property type="match status" value="1"/>
</dbReference>
<dbReference type="GO" id="GO:0052656">
    <property type="term" value="F:L-isoleucine-2-oxoglutarate transaminase activity"/>
    <property type="evidence" value="ECO:0007669"/>
    <property type="project" value="RHEA"/>
</dbReference>
<organism evidence="12 13">
    <name type="scientific">Laccaria amethystina LaAM-08-1</name>
    <dbReference type="NCBI Taxonomy" id="1095629"/>
    <lineage>
        <taxon>Eukaryota</taxon>
        <taxon>Fungi</taxon>
        <taxon>Dikarya</taxon>
        <taxon>Basidiomycota</taxon>
        <taxon>Agaricomycotina</taxon>
        <taxon>Agaricomycetes</taxon>
        <taxon>Agaricomycetidae</taxon>
        <taxon>Agaricales</taxon>
        <taxon>Agaricineae</taxon>
        <taxon>Hydnangiaceae</taxon>
        <taxon>Laccaria</taxon>
    </lineage>
</organism>
<reference evidence="13" key="2">
    <citation type="submission" date="2015-01" db="EMBL/GenBank/DDBJ databases">
        <title>Evolutionary Origins and Diversification of the Mycorrhizal Mutualists.</title>
        <authorList>
            <consortium name="DOE Joint Genome Institute"/>
            <consortium name="Mycorrhizal Genomics Consortium"/>
            <person name="Kohler A."/>
            <person name="Kuo A."/>
            <person name="Nagy L.G."/>
            <person name="Floudas D."/>
            <person name="Copeland A."/>
            <person name="Barry K.W."/>
            <person name="Cichocki N."/>
            <person name="Veneault-Fourrey C."/>
            <person name="LaButti K."/>
            <person name="Lindquist E.A."/>
            <person name="Lipzen A."/>
            <person name="Lundell T."/>
            <person name="Morin E."/>
            <person name="Murat C."/>
            <person name="Riley R."/>
            <person name="Ohm R."/>
            <person name="Sun H."/>
            <person name="Tunlid A."/>
            <person name="Henrissat B."/>
            <person name="Grigoriev I.V."/>
            <person name="Hibbett D.S."/>
            <person name="Martin F."/>
        </authorList>
    </citation>
    <scope>NUCLEOTIDE SEQUENCE [LARGE SCALE GENOMIC DNA]</scope>
    <source>
        <strain evidence="13">LaAM-08-1</strain>
    </source>
</reference>
<dbReference type="Gene3D" id="3.20.10.10">
    <property type="entry name" value="D-amino Acid Aminotransferase, subunit A, domain 2"/>
    <property type="match status" value="1"/>
</dbReference>
<evidence type="ECO:0000256" key="2">
    <source>
        <dbReference type="ARBA" id="ARBA00009320"/>
    </source>
</evidence>
<dbReference type="GO" id="GO:0052655">
    <property type="term" value="F:L-valine-2-oxoglutarate transaminase activity"/>
    <property type="evidence" value="ECO:0007669"/>
    <property type="project" value="RHEA"/>
</dbReference>
<evidence type="ECO:0000256" key="11">
    <source>
        <dbReference type="RuleBase" id="RU004517"/>
    </source>
</evidence>
<keyword evidence="7 11" id="KW-0100">Branched-chain amino acid biosynthesis</keyword>
<evidence type="ECO:0000256" key="1">
    <source>
        <dbReference type="ARBA" id="ARBA00001933"/>
    </source>
</evidence>
<dbReference type="PANTHER" id="PTHR11825">
    <property type="entry name" value="SUBGROUP IIII AMINOTRANSFERASE"/>
    <property type="match status" value="1"/>
</dbReference>
<dbReference type="PANTHER" id="PTHR11825:SF44">
    <property type="entry name" value="BRANCHED-CHAIN-AMINO-ACID AMINOTRANSFERASE"/>
    <property type="match status" value="1"/>
</dbReference>
<gene>
    <name evidence="12" type="ORF">K443DRAFT_506915</name>
</gene>
<feature type="modified residue" description="N6-(pyridoxal phosphate)lysine" evidence="8">
    <location>
        <position position="216"/>
    </location>
</feature>
<dbReference type="PIRSF" id="PIRSF006468">
    <property type="entry name" value="BCAT1"/>
    <property type="match status" value="1"/>
</dbReference>
<dbReference type="Gene3D" id="3.30.470.10">
    <property type="match status" value="1"/>
</dbReference>
<dbReference type="EC" id="2.6.1.42" evidence="11"/>
<dbReference type="GO" id="GO:0005739">
    <property type="term" value="C:mitochondrion"/>
    <property type="evidence" value="ECO:0007669"/>
    <property type="project" value="TreeGrafter"/>
</dbReference>
<dbReference type="Proteomes" id="UP000054477">
    <property type="component" value="Unassembled WGS sequence"/>
</dbReference>
<evidence type="ECO:0000313" key="12">
    <source>
        <dbReference type="EMBL" id="KIK02925.1"/>
    </source>
</evidence>
<comment type="catalytic activity">
    <reaction evidence="11">
        <text>L-isoleucine + 2-oxoglutarate = (S)-3-methyl-2-oxopentanoate + L-glutamate</text>
        <dbReference type="Rhea" id="RHEA:24801"/>
        <dbReference type="ChEBI" id="CHEBI:16810"/>
        <dbReference type="ChEBI" id="CHEBI:29985"/>
        <dbReference type="ChEBI" id="CHEBI:35146"/>
        <dbReference type="ChEBI" id="CHEBI:58045"/>
        <dbReference type="EC" id="2.6.1.42"/>
    </reaction>
</comment>
<dbReference type="InterPro" id="IPR001544">
    <property type="entry name" value="Aminotrans_IV"/>
</dbReference>
<dbReference type="GO" id="GO:0009099">
    <property type="term" value="P:L-valine biosynthetic process"/>
    <property type="evidence" value="ECO:0007669"/>
    <property type="project" value="TreeGrafter"/>
</dbReference>
<comment type="catalytic activity">
    <reaction evidence="11">
        <text>L-valine + 2-oxoglutarate = 3-methyl-2-oxobutanoate + L-glutamate</text>
        <dbReference type="Rhea" id="RHEA:24813"/>
        <dbReference type="ChEBI" id="CHEBI:11851"/>
        <dbReference type="ChEBI" id="CHEBI:16810"/>
        <dbReference type="ChEBI" id="CHEBI:29985"/>
        <dbReference type="ChEBI" id="CHEBI:57762"/>
        <dbReference type="EC" id="2.6.1.42"/>
    </reaction>
</comment>
<dbReference type="InterPro" id="IPR043131">
    <property type="entry name" value="BCAT-like_N"/>
</dbReference>
<proteinExistence type="inferred from homology"/>
<dbReference type="HOGENOM" id="CLU_031922_0_3_1"/>
<dbReference type="EMBL" id="KN838586">
    <property type="protein sequence ID" value="KIK02925.1"/>
    <property type="molecule type" value="Genomic_DNA"/>
</dbReference>
<comment type="similarity">
    <text evidence="2 9">Belongs to the class-IV pyridoxal-phosphate-dependent aminotransferase family.</text>
</comment>
<dbReference type="GO" id="GO:0052654">
    <property type="term" value="F:L-leucine-2-oxoglutarate transaminase activity"/>
    <property type="evidence" value="ECO:0007669"/>
    <property type="project" value="RHEA"/>
</dbReference>
<comment type="catalytic activity">
    <reaction evidence="11">
        <text>L-leucine + 2-oxoglutarate = 4-methyl-2-oxopentanoate + L-glutamate</text>
        <dbReference type="Rhea" id="RHEA:18321"/>
        <dbReference type="ChEBI" id="CHEBI:16810"/>
        <dbReference type="ChEBI" id="CHEBI:17865"/>
        <dbReference type="ChEBI" id="CHEBI:29985"/>
        <dbReference type="ChEBI" id="CHEBI:57427"/>
        <dbReference type="EC" id="2.6.1.42"/>
    </reaction>
</comment>
<keyword evidence="5 11" id="KW-0808">Transferase</keyword>
<dbReference type="InterPro" id="IPR018300">
    <property type="entry name" value="Aminotrans_IV_CS"/>
</dbReference>
<dbReference type="GO" id="GO:0009098">
    <property type="term" value="P:L-leucine biosynthetic process"/>
    <property type="evidence" value="ECO:0007669"/>
    <property type="project" value="TreeGrafter"/>
</dbReference>
<reference evidence="12 13" key="1">
    <citation type="submission" date="2014-04" db="EMBL/GenBank/DDBJ databases">
        <authorList>
            <consortium name="DOE Joint Genome Institute"/>
            <person name="Kuo A."/>
            <person name="Kohler A."/>
            <person name="Nagy L.G."/>
            <person name="Floudas D."/>
            <person name="Copeland A."/>
            <person name="Barry K.W."/>
            <person name="Cichocki N."/>
            <person name="Veneault-Fourrey C."/>
            <person name="LaButti K."/>
            <person name="Lindquist E.A."/>
            <person name="Lipzen A."/>
            <person name="Lundell T."/>
            <person name="Morin E."/>
            <person name="Murat C."/>
            <person name="Sun H."/>
            <person name="Tunlid A."/>
            <person name="Henrissat B."/>
            <person name="Grigoriev I.V."/>
            <person name="Hibbett D.S."/>
            <person name="Martin F."/>
            <person name="Nordberg H.P."/>
            <person name="Cantor M.N."/>
            <person name="Hua S.X."/>
        </authorList>
    </citation>
    <scope>NUCLEOTIDE SEQUENCE [LARGE SCALE GENOMIC DNA]</scope>
    <source>
        <strain evidence="12 13">LaAM-08-1</strain>
    </source>
</reference>
<dbReference type="InterPro" id="IPR036038">
    <property type="entry name" value="Aminotransferase-like"/>
</dbReference>
<evidence type="ECO:0000256" key="5">
    <source>
        <dbReference type="ARBA" id="ARBA00022679"/>
    </source>
</evidence>
<keyword evidence="4 11" id="KW-0028">Amino-acid biosynthesis</keyword>
<dbReference type="InterPro" id="IPR005786">
    <property type="entry name" value="B_amino_transII"/>
</dbReference>
<evidence type="ECO:0000313" key="13">
    <source>
        <dbReference type="Proteomes" id="UP000054477"/>
    </source>
</evidence>
<comment type="cofactor">
    <cofactor evidence="1 10">
        <name>pyridoxal 5'-phosphate</name>
        <dbReference type="ChEBI" id="CHEBI:597326"/>
    </cofactor>
</comment>
<evidence type="ECO:0000256" key="6">
    <source>
        <dbReference type="ARBA" id="ARBA00022898"/>
    </source>
</evidence>
<keyword evidence="6 10" id="KW-0663">Pyridoxal phosphate</keyword>
<evidence type="ECO:0000256" key="7">
    <source>
        <dbReference type="ARBA" id="ARBA00023304"/>
    </source>
</evidence>
<evidence type="ECO:0000256" key="8">
    <source>
        <dbReference type="PIRSR" id="PIRSR006468-1"/>
    </source>
</evidence>